<dbReference type="AlphaFoldDB" id="A0A6A4HC32"/>
<evidence type="ECO:0000313" key="3">
    <source>
        <dbReference type="Proteomes" id="UP000799118"/>
    </source>
</evidence>
<gene>
    <name evidence="2" type="ORF">BT96DRAFT_155143</name>
</gene>
<evidence type="ECO:0000256" key="1">
    <source>
        <dbReference type="SAM" id="MobiDB-lite"/>
    </source>
</evidence>
<organism evidence="2 3">
    <name type="scientific">Gymnopus androsaceus JB14</name>
    <dbReference type="NCBI Taxonomy" id="1447944"/>
    <lineage>
        <taxon>Eukaryota</taxon>
        <taxon>Fungi</taxon>
        <taxon>Dikarya</taxon>
        <taxon>Basidiomycota</taxon>
        <taxon>Agaricomycotina</taxon>
        <taxon>Agaricomycetes</taxon>
        <taxon>Agaricomycetidae</taxon>
        <taxon>Agaricales</taxon>
        <taxon>Marasmiineae</taxon>
        <taxon>Omphalotaceae</taxon>
        <taxon>Gymnopus</taxon>
    </lineage>
</organism>
<sequence>MGGGVFSGSTRTLTSSTPTPYNDPRNGTATSTLTPYDSRSGATPTPYDSRSRSQLGGATPTPTPYDSHSNPFRNPRKQGHSEAPRAACASVTNLNRVRVREQQS</sequence>
<keyword evidence="3" id="KW-1185">Reference proteome</keyword>
<reference evidence="2" key="1">
    <citation type="journal article" date="2019" name="Environ. Microbiol.">
        <title>Fungal ecological strategies reflected in gene transcription - a case study of two litter decomposers.</title>
        <authorList>
            <person name="Barbi F."/>
            <person name="Kohler A."/>
            <person name="Barry K."/>
            <person name="Baskaran P."/>
            <person name="Daum C."/>
            <person name="Fauchery L."/>
            <person name="Ihrmark K."/>
            <person name="Kuo A."/>
            <person name="LaButti K."/>
            <person name="Lipzen A."/>
            <person name="Morin E."/>
            <person name="Grigoriev I.V."/>
            <person name="Henrissat B."/>
            <person name="Lindahl B."/>
            <person name="Martin F."/>
        </authorList>
    </citation>
    <scope>NUCLEOTIDE SEQUENCE</scope>
    <source>
        <strain evidence="2">JB14</strain>
    </source>
</reference>
<feature type="compositionally biased region" description="Low complexity" evidence="1">
    <location>
        <begin position="7"/>
        <end position="19"/>
    </location>
</feature>
<protein>
    <submittedName>
        <fullName evidence="2">Uncharacterized protein</fullName>
    </submittedName>
</protein>
<accession>A0A6A4HC32</accession>
<feature type="compositionally biased region" description="Polar residues" evidence="1">
    <location>
        <begin position="25"/>
        <end position="56"/>
    </location>
</feature>
<feature type="region of interest" description="Disordered" evidence="1">
    <location>
        <begin position="1"/>
        <end position="104"/>
    </location>
</feature>
<dbReference type="Proteomes" id="UP000799118">
    <property type="component" value="Unassembled WGS sequence"/>
</dbReference>
<evidence type="ECO:0000313" key="2">
    <source>
        <dbReference type="EMBL" id="KAE9395310.1"/>
    </source>
</evidence>
<dbReference type="EMBL" id="ML769533">
    <property type="protein sequence ID" value="KAE9395310.1"/>
    <property type="molecule type" value="Genomic_DNA"/>
</dbReference>
<name>A0A6A4HC32_9AGAR</name>
<proteinExistence type="predicted"/>